<feature type="region of interest" description="Disordered" evidence="1">
    <location>
        <begin position="410"/>
        <end position="439"/>
    </location>
</feature>
<dbReference type="AlphaFoldDB" id="K5CGP1"/>
<dbReference type="SUPFAM" id="SSF54001">
    <property type="entry name" value="Cysteine proteinases"/>
    <property type="match status" value="1"/>
</dbReference>
<dbReference type="PATRIC" id="fig|993517.3.peg.1623"/>
<reference evidence="3 4" key="1">
    <citation type="journal article" date="2013" name="Mar. Genomics">
        <title>Expression of sulfatases in Rhodopirellula baltica and the diversity of sulfatases in the genus Rhodopirellula.</title>
        <authorList>
            <person name="Wegner C.E."/>
            <person name="Richter-Heitmann T."/>
            <person name="Klindworth A."/>
            <person name="Klockow C."/>
            <person name="Richter M."/>
            <person name="Achstetter T."/>
            <person name="Glockner F.O."/>
            <person name="Harder J."/>
        </authorList>
    </citation>
    <scope>NUCLEOTIDE SEQUENCE [LARGE SCALE GENOMIC DNA]</scope>
    <source>
        <strain evidence="3 4">SH28</strain>
    </source>
</reference>
<proteinExistence type="predicted"/>
<dbReference type="InterPro" id="IPR038765">
    <property type="entry name" value="Papain-like_cys_pep_sf"/>
</dbReference>
<feature type="compositionally biased region" description="Acidic residues" evidence="1">
    <location>
        <begin position="419"/>
        <end position="437"/>
    </location>
</feature>
<feature type="region of interest" description="Disordered" evidence="1">
    <location>
        <begin position="82"/>
        <end position="142"/>
    </location>
</feature>
<evidence type="ECO:0000313" key="3">
    <source>
        <dbReference type="EMBL" id="EKK03180.1"/>
    </source>
</evidence>
<dbReference type="PROSITE" id="PS51257">
    <property type="entry name" value="PROKAR_LIPOPROTEIN"/>
    <property type="match status" value="1"/>
</dbReference>
<feature type="compositionally biased region" description="Polar residues" evidence="1">
    <location>
        <begin position="119"/>
        <end position="140"/>
    </location>
</feature>
<evidence type="ECO:0000259" key="2">
    <source>
        <dbReference type="SMART" id="SM00460"/>
    </source>
</evidence>
<comment type="caution">
    <text evidence="3">The sequence shown here is derived from an EMBL/GenBank/DDBJ whole genome shotgun (WGS) entry which is preliminary data.</text>
</comment>
<accession>K5CGP1</accession>
<dbReference type="RefSeq" id="WP_007331382.1">
    <property type="nucleotide sequence ID" value="NZ_AMCW01000034.1"/>
</dbReference>
<gene>
    <name evidence="3" type="ORF">RBSH_01490</name>
</gene>
<evidence type="ECO:0000313" key="4">
    <source>
        <dbReference type="Proteomes" id="UP000007993"/>
    </source>
</evidence>
<dbReference type="PANTHER" id="PTHR33490">
    <property type="entry name" value="BLR5614 PROTEIN-RELATED"/>
    <property type="match status" value="1"/>
</dbReference>
<sequence length="674" mass="74778">MMDRTAFRRTLPRLRRIFSNQGHSSGLGCESNAAKSDITKHRARKSLRTLCLIAIAVPAIASPLGCDLPDRYDIESFEKPAPWHSDASSSFASQASNTARPNSAADAMRQSGMPEILTPGQSPSATMGTVSGKPASQTSPGDIANRLADEWETWQIHSLRSTILGGIHAKSTRTVDNQIKVELEEQGLTYRGMLQILESNQQTFWHDANGDLKKVDCTFRRGPIESHRTIEITASEVQFVDDRLVSSQKKTLRINSPLGGPLHVYQTLRRKPLKEGEVREANVLLPIMGEVATLRLQHNSLASPSVLTPQGFQEVVLQEASCLLSLDPKRQRESVYWFDDQGQVQLYHVSNEQRFSHGCKESQYKLLGKEFLNQDYPIALQVQGKPLETESSLLAGDLRQVGYKIMWAKPPAPESVTPSEDEQTTEPESDAPADDDDNRIALAPRQYLQRGGDGVEQKLIVSRVPVPQSKLRDRFDQFGGEDSPADLAATSLVDYRSATVRRIAKATANSPDFTTAERAMEMNRTVHSLLSFQPLSQGMRPASQIADSSTADSTEQSILLMALLRSAGIPSRMVMGIRHQTADHISPTRDLALPFQTRARLPDGNRFVYHAWVVAKVDDQWICLDPVEGTETKPDCLAIETTDMKDIDPIDLVEDFIDKLSRMQISIYAVIRGA</sequence>
<dbReference type="EMBL" id="AMCW01000034">
    <property type="protein sequence ID" value="EKK03180.1"/>
    <property type="molecule type" value="Genomic_DNA"/>
</dbReference>
<dbReference type="SMART" id="SM00460">
    <property type="entry name" value="TGc"/>
    <property type="match status" value="1"/>
</dbReference>
<name>K5CGP1_RHOBT</name>
<protein>
    <submittedName>
        <fullName evidence="3">Protein containing DUF1559</fullName>
    </submittedName>
</protein>
<feature type="domain" description="Transglutaminase-like" evidence="2">
    <location>
        <begin position="545"/>
        <end position="628"/>
    </location>
</feature>
<dbReference type="Proteomes" id="UP000007993">
    <property type="component" value="Unassembled WGS sequence"/>
</dbReference>
<dbReference type="Gene3D" id="3.10.620.30">
    <property type="match status" value="1"/>
</dbReference>
<organism evidence="3 4">
    <name type="scientific">Rhodopirellula baltica SH28</name>
    <dbReference type="NCBI Taxonomy" id="993517"/>
    <lineage>
        <taxon>Bacteria</taxon>
        <taxon>Pseudomonadati</taxon>
        <taxon>Planctomycetota</taxon>
        <taxon>Planctomycetia</taxon>
        <taxon>Pirellulales</taxon>
        <taxon>Pirellulaceae</taxon>
        <taxon>Rhodopirellula</taxon>
    </lineage>
</organism>
<dbReference type="Pfam" id="PF01841">
    <property type="entry name" value="Transglut_core"/>
    <property type="match status" value="1"/>
</dbReference>
<feature type="compositionally biased region" description="Low complexity" evidence="1">
    <location>
        <begin position="85"/>
        <end position="99"/>
    </location>
</feature>
<dbReference type="InterPro" id="IPR002931">
    <property type="entry name" value="Transglutaminase-like"/>
</dbReference>
<evidence type="ECO:0000256" key="1">
    <source>
        <dbReference type="SAM" id="MobiDB-lite"/>
    </source>
</evidence>